<feature type="transmembrane region" description="Helical" evidence="1">
    <location>
        <begin position="146"/>
        <end position="167"/>
    </location>
</feature>
<dbReference type="Proteomes" id="UP001220530">
    <property type="component" value="Chromosome"/>
</dbReference>
<sequence length="389" mass="42709">MTQDSFFNFVARDPDEAHRPSTPLELMFDLASVIAIAAAAHGLAHSVEEAHLLQGVIGFICSFFMIWWAWMNYTWFASAYDDNSSVFRIITMVIMFGALMLAAGIGAVFEHERIWLALMGFVVMRLGMAAFWLGAARGDPEHRPTALRYAGGITVMQIYWITFVVLVPPSAMIYLPLFVVGAVGELAVPALAERYGVTTWHRHHMVERYGLLNIIVLGEAFIAITAMIQLGNGAAFPDPKFLWLAILSAIIAFSLWGVYFTDDDQLESDELRHALLWGYGHFMLFSAGAATGAGMIVMLSILDDSAHVAPQVGVLATAIPIAIYLGTLWVIRDRICLDGVGRWLLLAVAILILLVGLAAPFALELIVALLVATALLRRAMDRRKTARAS</sequence>
<dbReference type="InterPro" id="IPR010640">
    <property type="entry name" value="Low_temperature_requirement_A"/>
</dbReference>
<evidence type="ECO:0000313" key="2">
    <source>
        <dbReference type="EMBL" id="WDR02201.1"/>
    </source>
</evidence>
<evidence type="ECO:0000313" key="3">
    <source>
        <dbReference type="Proteomes" id="UP001220530"/>
    </source>
</evidence>
<dbReference type="RefSeq" id="WP_282218607.1">
    <property type="nucleotide sequence ID" value="NZ_CP118246.1"/>
</dbReference>
<dbReference type="Pfam" id="PF06772">
    <property type="entry name" value="LtrA"/>
    <property type="match status" value="1"/>
</dbReference>
<feature type="transmembrane region" description="Helical" evidence="1">
    <location>
        <begin position="308"/>
        <end position="331"/>
    </location>
</feature>
<feature type="transmembrane region" description="Helical" evidence="1">
    <location>
        <begin position="85"/>
        <end position="108"/>
    </location>
</feature>
<organism evidence="2 3">
    <name type="scientific">Devosia algicola</name>
    <dbReference type="NCBI Taxonomy" id="3026418"/>
    <lineage>
        <taxon>Bacteria</taxon>
        <taxon>Pseudomonadati</taxon>
        <taxon>Pseudomonadota</taxon>
        <taxon>Alphaproteobacteria</taxon>
        <taxon>Hyphomicrobiales</taxon>
        <taxon>Devosiaceae</taxon>
        <taxon>Devosia</taxon>
    </lineage>
</organism>
<feature type="transmembrane region" description="Helical" evidence="1">
    <location>
        <begin position="114"/>
        <end position="134"/>
    </location>
</feature>
<keyword evidence="1" id="KW-1133">Transmembrane helix</keyword>
<feature type="transmembrane region" description="Helical" evidence="1">
    <location>
        <begin position="343"/>
        <end position="376"/>
    </location>
</feature>
<gene>
    <name evidence="2" type="ORF">PSQ19_16355</name>
</gene>
<feature type="transmembrane region" description="Helical" evidence="1">
    <location>
        <begin position="282"/>
        <end position="302"/>
    </location>
</feature>
<dbReference type="PANTHER" id="PTHR36840">
    <property type="entry name" value="BLL5714 PROTEIN"/>
    <property type="match status" value="1"/>
</dbReference>
<keyword evidence="3" id="KW-1185">Reference proteome</keyword>
<reference evidence="2 3" key="1">
    <citation type="submission" date="2023-02" db="EMBL/GenBank/DDBJ databases">
        <title>Devosia algicola sp. nov., isolated from the phycosphere of marine algae.</title>
        <authorList>
            <person name="Kim J.M."/>
            <person name="Lee J.K."/>
            <person name="Choi B.J."/>
            <person name="Bayburt H."/>
            <person name="Jeon C.O."/>
        </authorList>
    </citation>
    <scope>NUCLEOTIDE SEQUENCE [LARGE SCALE GENOMIC DNA]</scope>
    <source>
        <strain evidence="2 3">G20-9</strain>
    </source>
</reference>
<proteinExistence type="predicted"/>
<feature type="transmembrane region" description="Helical" evidence="1">
    <location>
        <begin position="50"/>
        <end position="73"/>
    </location>
</feature>
<protein>
    <submittedName>
        <fullName evidence="2">Low temperature requirement protein A</fullName>
    </submittedName>
</protein>
<feature type="transmembrane region" description="Helical" evidence="1">
    <location>
        <begin position="26"/>
        <end position="44"/>
    </location>
</feature>
<keyword evidence="1" id="KW-0472">Membrane</keyword>
<feature type="transmembrane region" description="Helical" evidence="1">
    <location>
        <begin position="211"/>
        <end position="229"/>
    </location>
</feature>
<evidence type="ECO:0000256" key="1">
    <source>
        <dbReference type="SAM" id="Phobius"/>
    </source>
</evidence>
<accession>A0ABY7YLM8</accession>
<keyword evidence="1" id="KW-0812">Transmembrane</keyword>
<name>A0ABY7YLM8_9HYPH</name>
<dbReference type="EMBL" id="CP118246">
    <property type="protein sequence ID" value="WDR02201.1"/>
    <property type="molecule type" value="Genomic_DNA"/>
</dbReference>
<feature type="transmembrane region" description="Helical" evidence="1">
    <location>
        <begin position="241"/>
        <end position="261"/>
    </location>
</feature>
<dbReference type="PANTHER" id="PTHR36840:SF1">
    <property type="entry name" value="BLL5714 PROTEIN"/>
    <property type="match status" value="1"/>
</dbReference>